<evidence type="ECO:0000313" key="3">
    <source>
        <dbReference type="Proteomes" id="UP000307440"/>
    </source>
</evidence>
<evidence type="ECO:0000256" key="1">
    <source>
        <dbReference type="SAM" id="MobiDB-lite"/>
    </source>
</evidence>
<dbReference type="Gene3D" id="3.30.460.10">
    <property type="entry name" value="Beta Polymerase, domain 2"/>
    <property type="match status" value="1"/>
</dbReference>
<dbReference type="OrthoDB" id="21330at2759"/>
<dbReference type="EMBL" id="ML210147">
    <property type="protein sequence ID" value="TFK29886.1"/>
    <property type="molecule type" value="Genomic_DNA"/>
</dbReference>
<reference evidence="2 3" key="1">
    <citation type="journal article" date="2019" name="Nat. Ecol. Evol.">
        <title>Megaphylogeny resolves global patterns of mushroom evolution.</title>
        <authorList>
            <person name="Varga T."/>
            <person name="Krizsan K."/>
            <person name="Foldi C."/>
            <person name="Dima B."/>
            <person name="Sanchez-Garcia M."/>
            <person name="Sanchez-Ramirez S."/>
            <person name="Szollosi G.J."/>
            <person name="Szarkandi J.G."/>
            <person name="Papp V."/>
            <person name="Albert L."/>
            <person name="Andreopoulos W."/>
            <person name="Angelini C."/>
            <person name="Antonin V."/>
            <person name="Barry K.W."/>
            <person name="Bougher N.L."/>
            <person name="Buchanan P."/>
            <person name="Buyck B."/>
            <person name="Bense V."/>
            <person name="Catcheside P."/>
            <person name="Chovatia M."/>
            <person name="Cooper J."/>
            <person name="Damon W."/>
            <person name="Desjardin D."/>
            <person name="Finy P."/>
            <person name="Geml J."/>
            <person name="Haridas S."/>
            <person name="Hughes K."/>
            <person name="Justo A."/>
            <person name="Karasinski D."/>
            <person name="Kautmanova I."/>
            <person name="Kiss B."/>
            <person name="Kocsube S."/>
            <person name="Kotiranta H."/>
            <person name="LaButti K.M."/>
            <person name="Lechner B.E."/>
            <person name="Liimatainen K."/>
            <person name="Lipzen A."/>
            <person name="Lukacs Z."/>
            <person name="Mihaltcheva S."/>
            <person name="Morgado L.N."/>
            <person name="Niskanen T."/>
            <person name="Noordeloos M.E."/>
            <person name="Ohm R.A."/>
            <person name="Ortiz-Santana B."/>
            <person name="Ovrebo C."/>
            <person name="Racz N."/>
            <person name="Riley R."/>
            <person name="Savchenko A."/>
            <person name="Shiryaev A."/>
            <person name="Soop K."/>
            <person name="Spirin V."/>
            <person name="Szebenyi C."/>
            <person name="Tomsovsky M."/>
            <person name="Tulloss R.E."/>
            <person name="Uehling J."/>
            <person name="Grigoriev I.V."/>
            <person name="Vagvolgyi C."/>
            <person name="Papp T."/>
            <person name="Martin F.M."/>
            <person name="Miettinen O."/>
            <person name="Hibbett D.S."/>
            <person name="Nagy L.G."/>
        </authorList>
    </citation>
    <scope>NUCLEOTIDE SEQUENCE [LARGE SCALE GENOMIC DNA]</scope>
    <source>
        <strain evidence="2 3">CBS 121175</strain>
    </source>
</reference>
<dbReference type="AlphaFoldDB" id="A0A5C3LD88"/>
<dbReference type="InterPro" id="IPR043519">
    <property type="entry name" value="NT_sf"/>
</dbReference>
<sequence>MSIPGSLRGIQSLRNVFRAQPLQANLRRLSSTSASAPWFIDNETNAQTEHRAPPSAMSRIRNAPPLPANTPQILKEIHTELLESPHLDISQLVVSPAIPPAPGPDLPSKPGQGRRKRGVTYAGESAYDATNGLWSWFIFAQVKEGTESRGAIDSVVRIVRKVLLNRTPPVPLPPKSRRQMQNGWAMVDAGNFAIHVLSKESRDKYFSDIIPR</sequence>
<feature type="region of interest" description="Disordered" evidence="1">
    <location>
        <begin position="44"/>
        <end position="64"/>
    </location>
</feature>
<evidence type="ECO:0000313" key="2">
    <source>
        <dbReference type="EMBL" id="TFK29886.1"/>
    </source>
</evidence>
<keyword evidence="3" id="KW-1185">Reference proteome</keyword>
<feature type="compositionally biased region" description="Pro residues" evidence="1">
    <location>
        <begin position="97"/>
        <end position="107"/>
    </location>
</feature>
<proteinExistence type="predicted"/>
<gene>
    <name evidence="2" type="ORF">FA15DRAFT_699465</name>
</gene>
<organism evidence="2 3">
    <name type="scientific">Coprinopsis marcescibilis</name>
    <name type="common">Agaric fungus</name>
    <name type="synonym">Psathyrella marcescibilis</name>
    <dbReference type="NCBI Taxonomy" id="230819"/>
    <lineage>
        <taxon>Eukaryota</taxon>
        <taxon>Fungi</taxon>
        <taxon>Dikarya</taxon>
        <taxon>Basidiomycota</taxon>
        <taxon>Agaricomycotina</taxon>
        <taxon>Agaricomycetes</taxon>
        <taxon>Agaricomycetidae</taxon>
        <taxon>Agaricales</taxon>
        <taxon>Agaricineae</taxon>
        <taxon>Psathyrellaceae</taxon>
        <taxon>Coprinopsis</taxon>
    </lineage>
</organism>
<feature type="region of interest" description="Disordered" evidence="1">
    <location>
        <begin position="95"/>
        <end position="117"/>
    </location>
</feature>
<dbReference type="Pfam" id="PF02410">
    <property type="entry name" value="RsfS"/>
    <property type="match status" value="1"/>
</dbReference>
<accession>A0A5C3LD88</accession>
<name>A0A5C3LD88_COPMA</name>
<protein>
    <submittedName>
        <fullName evidence="2">Uncharacterized protein</fullName>
    </submittedName>
</protein>
<dbReference type="Proteomes" id="UP000307440">
    <property type="component" value="Unassembled WGS sequence"/>
</dbReference>